<dbReference type="PANTHER" id="PTHR12069">
    <property type="entry name" value="DNA-DIRECTED RNA POLYMERASES III 80 KDA POLYPEPTIDE RNA POLYMERASE III SUBUNIT 5"/>
    <property type="match status" value="1"/>
</dbReference>
<dbReference type="InterPro" id="IPR006886">
    <property type="entry name" value="RNA_pol_III_Rpc5"/>
</dbReference>
<evidence type="ECO:0000313" key="3">
    <source>
        <dbReference type="Proteomes" id="UP000027195"/>
    </source>
</evidence>
<name>A0A067MA38_BOTB1</name>
<evidence type="ECO:0000256" key="1">
    <source>
        <dbReference type="SAM" id="MobiDB-lite"/>
    </source>
</evidence>
<evidence type="ECO:0008006" key="4">
    <source>
        <dbReference type="Google" id="ProtNLM"/>
    </source>
</evidence>
<organism evidence="2 3">
    <name type="scientific">Botryobasidium botryosum (strain FD-172 SS1)</name>
    <dbReference type="NCBI Taxonomy" id="930990"/>
    <lineage>
        <taxon>Eukaryota</taxon>
        <taxon>Fungi</taxon>
        <taxon>Dikarya</taxon>
        <taxon>Basidiomycota</taxon>
        <taxon>Agaricomycotina</taxon>
        <taxon>Agaricomycetes</taxon>
        <taxon>Cantharellales</taxon>
        <taxon>Botryobasidiaceae</taxon>
        <taxon>Botryobasidium</taxon>
    </lineage>
</organism>
<accession>A0A067MA38</accession>
<dbReference type="PANTHER" id="PTHR12069:SF0">
    <property type="entry name" value="DNA-DIRECTED RNA POLYMERASE III SUBUNIT RPC5"/>
    <property type="match status" value="1"/>
</dbReference>
<gene>
    <name evidence="2" type="ORF">BOTBODRAFT_165884</name>
</gene>
<dbReference type="Pfam" id="PF04801">
    <property type="entry name" value="RPC5"/>
    <property type="match status" value="1"/>
</dbReference>
<proteinExistence type="predicted"/>
<reference evidence="3" key="1">
    <citation type="journal article" date="2014" name="Proc. Natl. Acad. Sci. U.S.A.">
        <title>Extensive sampling of basidiomycete genomes demonstrates inadequacy of the white-rot/brown-rot paradigm for wood decay fungi.</title>
        <authorList>
            <person name="Riley R."/>
            <person name="Salamov A.A."/>
            <person name="Brown D.W."/>
            <person name="Nagy L.G."/>
            <person name="Floudas D."/>
            <person name="Held B.W."/>
            <person name="Levasseur A."/>
            <person name="Lombard V."/>
            <person name="Morin E."/>
            <person name="Otillar R."/>
            <person name="Lindquist E.A."/>
            <person name="Sun H."/>
            <person name="LaButti K.M."/>
            <person name="Schmutz J."/>
            <person name="Jabbour D."/>
            <person name="Luo H."/>
            <person name="Baker S.E."/>
            <person name="Pisabarro A.G."/>
            <person name="Walton J.D."/>
            <person name="Blanchette R.A."/>
            <person name="Henrissat B."/>
            <person name="Martin F."/>
            <person name="Cullen D."/>
            <person name="Hibbett D.S."/>
            <person name="Grigoriev I.V."/>
        </authorList>
    </citation>
    <scope>NUCLEOTIDE SEQUENCE [LARGE SCALE GENOMIC DNA]</scope>
    <source>
        <strain evidence="3">FD-172 SS1</strain>
    </source>
</reference>
<dbReference type="STRING" id="930990.A0A067MA38"/>
<dbReference type="FunCoup" id="A0A067MA38">
    <property type="interactions" value="41"/>
</dbReference>
<feature type="region of interest" description="Disordered" evidence="1">
    <location>
        <begin position="76"/>
        <end position="111"/>
    </location>
</feature>
<protein>
    <recommendedName>
        <fullName evidence="4">DNA-directed RNA polymerase III subunit Rpc5</fullName>
    </recommendedName>
</protein>
<dbReference type="GO" id="GO:0042797">
    <property type="term" value="P:tRNA transcription by RNA polymerase III"/>
    <property type="evidence" value="ECO:0007669"/>
    <property type="project" value="TreeGrafter"/>
</dbReference>
<feature type="region of interest" description="Disordered" evidence="1">
    <location>
        <begin position="164"/>
        <end position="220"/>
    </location>
</feature>
<dbReference type="OrthoDB" id="340681at2759"/>
<feature type="compositionally biased region" description="Pro residues" evidence="1">
    <location>
        <begin position="179"/>
        <end position="192"/>
    </location>
</feature>
<dbReference type="HOGENOM" id="CLU_055683_1_0_1"/>
<sequence length="285" mass="31396">MAEMEGGDEVVASIPIYFANTLAPNLHLHQYPLLTRSLAVPPSAELSGKRIRARYKPKCGKIEVHVPLDTRPDVFNAEKGREMGEGRAEEDRLEAGESAKGKAKDDDEDRQYRLNEVRMASEKVPMQGVYMVGVMRDGELHLQPITDTLQLRPTMGYLDALSKKANARRGAGSDSDSEGPPPDPDDPTPVAPTPKKEKKGGPAKEVQVTARKVDPTGQLGGLSTIRREMLLKIREEAEEKWENLGWRGPTTVESEDTFDMLFSSKRDALTCTTSIVDTLADIKGL</sequence>
<dbReference type="EMBL" id="KL198090">
    <property type="protein sequence ID" value="KDQ08456.1"/>
    <property type="molecule type" value="Genomic_DNA"/>
</dbReference>
<dbReference type="Proteomes" id="UP000027195">
    <property type="component" value="Unassembled WGS sequence"/>
</dbReference>
<dbReference type="AlphaFoldDB" id="A0A067MA38"/>
<keyword evidence="3" id="KW-1185">Reference proteome</keyword>
<dbReference type="GO" id="GO:0005666">
    <property type="term" value="C:RNA polymerase III complex"/>
    <property type="evidence" value="ECO:0007669"/>
    <property type="project" value="TreeGrafter"/>
</dbReference>
<dbReference type="InParanoid" id="A0A067MA38"/>
<evidence type="ECO:0000313" key="2">
    <source>
        <dbReference type="EMBL" id="KDQ08456.1"/>
    </source>
</evidence>